<protein>
    <submittedName>
        <fullName evidence="1">Uncharacterized protein</fullName>
    </submittedName>
</protein>
<dbReference type="AlphaFoldDB" id="A0A067MSA8"/>
<evidence type="ECO:0000313" key="1">
    <source>
        <dbReference type="EMBL" id="KDQ18628.1"/>
    </source>
</evidence>
<dbReference type="Gene3D" id="3.40.50.300">
    <property type="entry name" value="P-loop containing nucleotide triphosphate hydrolases"/>
    <property type="match status" value="1"/>
</dbReference>
<dbReference type="InParanoid" id="A0A067MSA8"/>
<keyword evidence="2" id="KW-1185">Reference proteome</keyword>
<dbReference type="CDD" id="cd00882">
    <property type="entry name" value="Ras_like_GTPase"/>
    <property type="match status" value="1"/>
</dbReference>
<sequence>MNAHDQLRHHGAPRFRVLVVGRANAGKTTILRAVCGTNERPTVIKAKKSTILTPYRFVHDRIKDTRSVVKPSTGRGRHDIEDELIFLNTPEYVFHDSRGFESGTAEGLEVVRAFINKRARCKSVKNQLHAIWLCLPTDHEANMIAAAESNFFEDCDPGSVPVIAIFTKFDSLDMESFRTLRDQGLSYSEARAKCSQHADERFNRVHLPRILAQKFPPAAVVCLRYMHQAQEHQDLIRESIKELIQKTADSLNPETLKTLHSSIPEDHPELNREQTLTRQVSAYLCIGARRMDI</sequence>
<evidence type="ECO:0000313" key="2">
    <source>
        <dbReference type="Proteomes" id="UP000027195"/>
    </source>
</evidence>
<dbReference type="HOGENOM" id="CLU_023805_1_0_1"/>
<reference evidence="2" key="1">
    <citation type="journal article" date="2014" name="Proc. Natl. Acad. Sci. U.S.A.">
        <title>Extensive sampling of basidiomycete genomes demonstrates inadequacy of the white-rot/brown-rot paradigm for wood decay fungi.</title>
        <authorList>
            <person name="Riley R."/>
            <person name="Salamov A.A."/>
            <person name="Brown D.W."/>
            <person name="Nagy L.G."/>
            <person name="Floudas D."/>
            <person name="Held B.W."/>
            <person name="Levasseur A."/>
            <person name="Lombard V."/>
            <person name="Morin E."/>
            <person name="Otillar R."/>
            <person name="Lindquist E.A."/>
            <person name="Sun H."/>
            <person name="LaButti K.M."/>
            <person name="Schmutz J."/>
            <person name="Jabbour D."/>
            <person name="Luo H."/>
            <person name="Baker S.E."/>
            <person name="Pisabarro A.G."/>
            <person name="Walton J.D."/>
            <person name="Blanchette R.A."/>
            <person name="Henrissat B."/>
            <person name="Martin F."/>
            <person name="Cullen D."/>
            <person name="Hibbett D.S."/>
            <person name="Grigoriev I.V."/>
        </authorList>
    </citation>
    <scope>NUCLEOTIDE SEQUENCE [LARGE SCALE GENOMIC DNA]</scope>
    <source>
        <strain evidence="2">FD-172 SS1</strain>
    </source>
</reference>
<gene>
    <name evidence="1" type="ORF">BOTBODRAFT_29006</name>
</gene>
<organism evidence="1 2">
    <name type="scientific">Botryobasidium botryosum (strain FD-172 SS1)</name>
    <dbReference type="NCBI Taxonomy" id="930990"/>
    <lineage>
        <taxon>Eukaryota</taxon>
        <taxon>Fungi</taxon>
        <taxon>Dikarya</taxon>
        <taxon>Basidiomycota</taxon>
        <taxon>Agaricomycotina</taxon>
        <taxon>Agaricomycetes</taxon>
        <taxon>Cantharellales</taxon>
        <taxon>Botryobasidiaceae</taxon>
        <taxon>Botryobasidium</taxon>
    </lineage>
</organism>
<proteinExistence type="predicted"/>
<dbReference type="Proteomes" id="UP000027195">
    <property type="component" value="Unassembled WGS sequence"/>
</dbReference>
<name>A0A067MSA8_BOTB1</name>
<dbReference type="EMBL" id="KL198021">
    <property type="protein sequence ID" value="KDQ18628.1"/>
    <property type="molecule type" value="Genomic_DNA"/>
</dbReference>
<accession>A0A067MSA8</accession>
<dbReference type="SUPFAM" id="SSF52540">
    <property type="entry name" value="P-loop containing nucleoside triphosphate hydrolases"/>
    <property type="match status" value="1"/>
</dbReference>
<dbReference type="InterPro" id="IPR027417">
    <property type="entry name" value="P-loop_NTPase"/>
</dbReference>
<dbReference type="OrthoDB" id="59699at2759"/>